<dbReference type="Pfam" id="PF00578">
    <property type="entry name" value="AhpC-TSA"/>
    <property type="match status" value="1"/>
</dbReference>
<accession>A0A399SS22</accession>
<dbReference type="Gene3D" id="3.40.30.10">
    <property type="entry name" value="Glutaredoxin"/>
    <property type="match status" value="1"/>
</dbReference>
<evidence type="ECO:0000259" key="1">
    <source>
        <dbReference type="PROSITE" id="PS51352"/>
    </source>
</evidence>
<dbReference type="InterPro" id="IPR036249">
    <property type="entry name" value="Thioredoxin-like_sf"/>
</dbReference>
<reference evidence="2 3" key="1">
    <citation type="submission" date="2018-08" db="EMBL/GenBank/DDBJ databases">
        <title>Pallidiluteibacterium maritimus gen. nov., sp. nov., isolated from coastal sediment.</title>
        <authorList>
            <person name="Zhou L.Y."/>
        </authorList>
    </citation>
    <scope>NUCLEOTIDE SEQUENCE [LARGE SCALE GENOMIC DNA]</scope>
    <source>
        <strain evidence="2 3">XSD2</strain>
    </source>
</reference>
<sequence>MRQFQKLITIALIGILFSCTSVNEKSCILTGEVLDRENGNLFLYRPGSSQYDKDTIPFNDGKFEYHIKKQSPEVFLLFFEEDENDDGDFTSVDFFFGEEDVHIKLSMNDIKNPQIKGGQQNATFINVMSNFRAIEDNLMRNYANLKTMSDSIKIEATKDSVAILTSKMEDFIPNYIKQNKNLISAYFVWLMRSSMDKATLEEKIAPLTPLFPKSKYIKETTTYINGFGQNEIGQQFTDYELTTINDNSTALSSIVKDNELTHILFWSSRCSSTDGKLRAYKSIYNEYKSQGYEIVAISDDCDKIRWKNAIKRNEADWTNLLDFDKEKGISEFYHIGLSGDVLINKNGEIISRNFRTGQLKDILVENLK</sequence>
<dbReference type="RefSeq" id="WP_119440451.1">
    <property type="nucleotide sequence ID" value="NZ_QWGR01000040.1"/>
</dbReference>
<dbReference type="PROSITE" id="PS51352">
    <property type="entry name" value="THIOREDOXIN_2"/>
    <property type="match status" value="1"/>
</dbReference>
<dbReference type="EMBL" id="QWGR01000040">
    <property type="protein sequence ID" value="RIJ45271.1"/>
    <property type="molecule type" value="Genomic_DNA"/>
</dbReference>
<dbReference type="PROSITE" id="PS51257">
    <property type="entry name" value="PROKAR_LIPOPROTEIN"/>
    <property type="match status" value="1"/>
</dbReference>
<dbReference type="AlphaFoldDB" id="A0A399SS22"/>
<name>A0A399SS22_9BACT</name>
<proteinExistence type="predicted"/>
<dbReference type="OrthoDB" id="637389at2"/>
<feature type="domain" description="Thioredoxin" evidence="1">
    <location>
        <begin position="230"/>
        <end position="368"/>
    </location>
</feature>
<dbReference type="SUPFAM" id="SSF52833">
    <property type="entry name" value="Thioredoxin-like"/>
    <property type="match status" value="1"/>
</dbReference>
<protein>
    <submittedName>
        <fullName evidence="2">DUF4369 domain-containing protein</fullName>
    </submittedName>
</protein>
<dbReference type="GO" id="GO:0016491">
    <property type="term" value="F:oxidoreductase activity"/>
    <property type="evidence" value="ECO:0007669"/>
    <property type="project" value="InterPro"/>
</dbReference>
<dbReference type="InterPro" id="IPR025380">
    <property type="entry name" value="DUF4369"/>
</dbReference>
<dbReference type="InterPro" id="IPR000866">
    <property type="entry name" value="AhpC/TSA"/>
</dbReference>
<evidence type="ECO:0000313" key="3">
    <source>
        <dbReference type="Proteomes" id="UP000265926"/>
    </source>
</evidence>
<dbReference type="Proteomes" id="UP000265926">
    <property type="component" value="Unassembled WGS sequence"/>
</dbReference>
<comment type="caution">
    <text evidence="2">The sequence shown here is derived from an EMBL/GenBank/DDBJ whole genome shotgun (WGS) entry which is preliminary data.</text>
</comment>
<keyword evidence="3" id="KW-1185">Reference proteome</keyword>
<gene>
    <name evidence="2" type="ORF">D1614_23560</name>
</gene>
<dbReference type="GO" id="GO:0016209">
    <property type="term" value="F:antioxidant activity"/>
    <property type="evidence" value="ECO:0007669"/>
    <property type="project" value="InterPro"/>
</dbReference>
<dbReference type="Pfam" id="PF14289">
    <property type="entry name" value="DUF4369"/>
    <property type="match status" value="1"/>
</dbReference>
<evidence type="ECO:0000313" key="2">
    <source>
        <dbReference type="EMBL" id="RIJ45271.1"/>
    </source>
</evidence>
<dbReference type="InterPro" id="IPR013766">
    <property type="entry name" value="Thioredoxin_domain"/>
</dbReference>
<organism evidence="2 3">
    <name type="scientific">Maribellus luteus</name>
    <dbReference type="NCBI Taxonomy" id="2305463"/>
    <lineage>
        <taxon>Bacteria</taxon>
        <taxon>Pseudomonadati</taxon>
        <taxon>Bacteroidota</taxon>
        <taxon>Bacteroidia</taxon>
        <taxon>Marinilabiliales</taxon>
        <taxon>Prolixibacteraceae</taxon>
        <taxon>Maribellus</taxon>
    </lineage>
</organism>